<name>A0A3B1BH46_9ZZZZ</name>
<organism evidence="2">
    <name type="scientific">hydrothermal vent metagenome</name>
    <dbReference type="NCBI Taxonomy" id="652676"/>
    <lineage>
        <taxon>unclassified sequences</taxon>
        <taxon>metagenomes</taxon>
        <taxon>ecological metagenomes</taxon>
    </lineage>
</organism>
<reference evidence="2" key="1">
    <citation type="submission" date="2018-06" db="EMBL/GenBank/DDBJ databases">
        <authorList>
            <person name="Zhirakovskaya E."/>
        </authorList>
    </citation>
    <scope>NUCLEOTIDE SEQUENCE</scope>
</reference>
<feature type="transmembrane region" description="Helical" evidence="1">
    <location>
        <begin position="47"/>
        <end position="67"/>
    </location>
</feature>
<evidence type="ECO:0000313" key="2">
    <source>
        <dbReference type="EMBL" id="VAX09810.1"/>
    </source>
</evidence>
<accession>A0A3B1BH46</accession>
<evidence type="ECO:0000256" key="1">
    <source>
        <dbReference type="SAM" id="Phobius"/>
    </source>
</evidence>
<dbReference type="EMBL" id="UOFX01000056">
    <property type="protein sequence ID" value="VAX09810.1"/>
    <property type="molecule type" value="Genomic_DNA"/>
</dbReference>
<feature type="transmembrane region" description="Helical" evidence="1">
    <location>
        <begin position="79"/>
        <end position="102"/>
    </location>
</feature>
<keyword evidence="1" id="KW-0472">Membrane</keyword>
<protein>
    <submittedName>
        <fullName evidence="2">Uncharacterized protein</fullName>
    </submittedName>
</protein>
<proteinExistence type="predicted"/>
<keyword evidence="1" id="KW-0812">Transmembrane</keyword>
<keyword evidence="1" id="KW-1133">Transmembrane helix</keyword>
<gene>
    <name evidence="2" type="ORF">MNBD_GAMMA26-1222</name>
</gene>
<dbReference type="AlphaFoldDB" id="A0A3B1BH46"/>
<sequence>MQEQRDSKPPSTSLELLEQQASALRAAAMAYAENIPRLKRARRGRRSMIILCTLLVIGVIASGYSAWGPGADDPSDGFIWGPFCGLMALMLIIAVGGFFIMVNRIQGLSEIPVSLARRLREIHRQHEVELGQSTEDDKPDNEELTGIYAAIAEYVAEPAEVADIVEQELDQIQQAAALSQTGTAT</sequence>